<dbReference type="RefSeq" id="WP_166204054.1">
    <property type="nucleotide sequence ID" value="NZ_CP088285.1"/>
</dbReference>
<feature type="transmembrane region" description="Helical" evidence="1">
    <location>
        <begin position="156"/>
        <end position="174"/>
    </location>
</feature>
<gene>
    <name evidence="3" type="ORF">HAP48_016800</name>
</gene>
<dbReference type="InterPro" id="IPR050879">
    <property type="entry name" value="Acyltransferase_3"/>
</dbReference>
<dbReference type="GO" id="GO:0016020">
    <property type="term" value="C:membrane"/>
    <property type="evidence" value="ECO:0007669"/>
    <property type="project" value="TreeGrafter"/>
</dbReference>
<sequence>MNRSVELVKIHQIEQSSPVQDPSPRPELRALTGLRGLAAMAVALAHFQNTIPAYSGTPFMWHNAVDLFFCLSGFTLSYVYNRETFRFSSYLTARIARIYPLYLVCLIAAGVLYVWPFVVDPISYPFGTSLSDFTLQLAMLNAWPVIGSGVHWDTPAWSLSVEWFCYLVLFPILLFQKALPSTSTRLLCIVVTTSASFFLFTFFYDDLLVTPQLHVPKSQWSDSIALARGVLGFTAGWAAFASFQKRDGLYVASTKFATLIWCGIAFVVVLAYCGLANSHALIVVYPFVVLAATDPTSITSRLLGSKPLHFLGVISYSIYMTHFVIFLGAIALFGEPAAWPLAVYVMLAAATAAVPVGTYFAIEMPARNALRGIQFRHVPI</sequence>
<feature type="domain" description="Acyltransferase 3" evidence="2">
    <location>
        <begin position="30"/>
        <end position="357"/>
    </location>
</feature>
<evidence type="ECO:0000256" key="1">
    <source>
        <dbReference type="SAM" id="Phobius"/>
    </source>
</evidence>
<feature type="transmembrane region" description="Helical" evidence="1">
    <location>
        <begin position="283"/>
        <end position="303"/>
    </location>
</feature>
<keyword evidence="1" id="KW-1133">Transmembrane helix</keyword>
<proteinExistence type="predicted"/>
<feature type="transmembrane region" description="Helical" evidence="1">
    <location>
        <begin position="28"/>
        <end position="47"/>
    </location>
</feature>
<protein>
    <submittedName>
        <fullName evidence="3">Acyltransferase</fullName>
    </submittedName>
</protein>
<keyword evidence="3" id="KW-0012">Acyltransferase</keyword>
<feature type="transmembrane region" description="Helical" evidence="1">
    <location>
        <begin position="101"/>
        <end position="119"/>
    </location>
</feature>
<dbReference type="PANTHER" id="PTHR23028:SF131">
    <property type="entry name" value="BLR2367 PROTEIN"/>
    <property type="match status" value="1"/>
</dbReference>
<dbReference type="PANTHER" id="PTHR23028">
    <property type="entry name" value="ACETYLTRANSFERASE"/>
    <property type="match status" value="1"/>
</dbReference>
<evidence type="ECO:0000259" key="2">
    <source>
        <dbReference type="Pfam" id="PF01757"/>
    </source>
</evidence>
<evidence type="ECO:0000313" key="3">
    <source>
        <dbReference type="EMBL" id="NVI44576.1"/>
    </source>
</evidence>
<dbReference type="EMBL" id="JAAOLE020000001">
    <property type="protein sequence ID" value="NVI44576.1"/>
    <property type="molecule type" value="Genomic_DNA"/>
</dbReference>
<dbReference type="GO" id="GO:0000271">
    <property type="term" value="P:polysaccharide biosynthetic process"/>
    <property type="evidence" value="ECO:0007669"/>
    <property type="project" value="TreeGrafter"/>
</dbReference>
<feature type="transmembrane region" description="Helical" evidence="1">
    <location>
        <begin position="339"/>
        <end position="362"/>
    </location>
</feature>
<name>A0A973ZZT0_9BRAD</name>
<keyword evidence="1" id="KW-0472">Membrane</keyword>
<keyword evidence="1" id="KW-0812">Transmembrane</keyword>
<comment type="caution">
    <text evidence="3">The sequence shown here is derived from an EMBL/GenBank/DDBJ whole genome shotgun (WGS) entry which is preliminary data.</text>
</comment>
<feature type="transmembrane region" description="Helical" evidence="1">
    <location>
        <begin position="186"/>
        <end position="204"/>
    </location>
</feature>
<feature type="transmembrane region" description="Helical" evidence="1">
    <location>
        <begin position="59"/>
        <end position="80"/>
    </location>
</feature>
<feature type="transmembrane region" description="Helical" evidence="1">
    <location>
        <begin position="310"/>
        <end position="333"/>
    </location>
</feature>
<dbReference type="GO" id="GO:0016747">
    <property type="term" value="F:acyltransferase activity, transferring groups other than amino-acyl groups"/>
    <property type="evidence" value="ECO:0007669"/>
    <property type="project" value="InterPro"/>
</dbReference>
<organism evidence="3">
    <name type="scientific">Bradyrhizobium septentrionale</name>
    <dbReference type="NCBI Taxonomy" id="1404411"/>
    <lineage>
        <taxon>Bacteria</taxon>
        <taxon>Pseudomonadati</taxon>
        <taxon>Pseudomonadota</taxon>
        <taxon>Alphaproteobacteria</taxon>
        <taxon>Hyphomicrobiales</taxon>
        <taxon>Nitrobacteraceae</taxon>
        <taxon>Bradyrhizobium</taxon>
    </lineage>
</organism>
<feature type="transmembrane region" description="Helical" evidence="1">
    <location>
        <begin position="256"/>
        <end position="277"/>
    </location>
</feature>
<reference evidence="3" key="1">
    <citation type="submission" date="2020-06" db="EMBL/GenBank/DDBJ databases">
        <title>Whole Genome Sequence of Bradyrhizobium sp. Strain 1S1.</title>
        <authorList>
            <person name="Bromfield E.S.P."/>
            <person name="Cloutier S."/>
        </authorList>
    </citation>
    <scope>NUCLEOTIDE SEQUENCE [LARGE SCALE GENOMIC DNA]</scope>
    <source>
        <strain evidence="3">1S1</strain>
    </source>
</reference>
<feature type="transmembrane region" description="Helical" evidence="1">
    <location>
        <begin position="224"/>
        <end position="244"/>
    </location>
</feature>
<dbReference type="AlphaFoldDB" id="A0A973ZZT0"/>
<accession>A0A973ZZT0</accession>
<keyword evidence="3" id="KW-0808">Transferase</keyword>
<dbReference type="Pfam" id="PF01757">
    <property type="entry name" value="Acyl_transf_3"/>
    <property type="match status" value="1"/>
</dbReference>
<dbReference type="InterPro" id="IPR002656">
    <property type="entry name" value="Acyl_transf_3_dom"/>
</dbReference>